<proteinExistence type="inferred from homology"/>
<dbReference type="SUPFAM" id="SSF116734">
    <property type="entry name" value="DNA methylase specificity domain"/>
    <property type="match status" value="1"/>
</dbReference>
<name>A0A1W6BZ88_9BACT</name>
<dbReference type="KEGG" id="ccun:CCUN_1842"/>
<feature type="domain" description="Type I restriction modification DNA specificity" evidence="10">
    <location>
        <begin position="723"/>
        <end position="885"/>
    </location>
</feature>
<feature type="domain" description="DNA methylase adenine-specific" evidence="11">
    <location>
        <begin position="359"/>
        <end position="513"/>
    </location>
</feature>
<dbReference type="GO" id="GO:0032259">
    <property type="term" value="P:methylation"/>
    <property type="evidence" value="ECO:0007669"/>
    <property type="project" value="UniProtKB-KW"/>
</dbReference>
<dbReference type="Proteomes" id="UP000192902">
    <property type="component" value="Chromosome"/>
</dbReference>
<dbReference type="GO" id="GO:0009007">
    <property type="term" value="F:site-specific DNA-methyltransferase (adenine-specific) activity"/>
    <property type="evidence" value="ECO:0007669"/>
    <property type="project" value="UniProtKB-EC"/>
</dbReference>
<dbReference type="PANTHER" id="PTHR42933:SF1">
    <property type="entry name" value="SITE-SPECIFIC DNA-METHYLTRANSFERASE (ADENINE-SPECIFIC)"/>
    <property type="match status" value="1"/>
</dbReference>
<dbReference type="Gene3D" id="3.90.220.20">
    <property type="entry name" value="DNA methylase specificity domains"/>
    <property type="match status" value="2"/>
</dbReference>
<dbReference type="PRINTS" id="PR00507">
    <property type="entry name" value="N12N6MTFRASE"/>
</dbReference>
<evidence type="ECO:0000256" key="6">
    <source>
        <dbReference type="ARBA" id="ARBA00022691"/>
    </source>
</evidence>
<dbReference type="InterPro" id="IPR003356">
    <property type="entry name" value="DNA_methylase_A-5"/>
</dbReference>
<evidence type="ECO:0000256" key="9">
    <source>
        <dbReference type="ARBA" id="ARBA00047942"/>
    </source>
</evidence>
<dbReference type="Gene3D" id="3.40.50.150">
    <property type="entry name" value="Vaccinia Virus protein VP39"/>
    <property type="match status" value="1"/>
</dbReference>
<dbReference type="InterPro" id="IPR000055">
    <property type="entry name" value="Restrct_endonuc_typeI_TRD"/>
</dbReference>
<evidence type="ECO:0000256" key="4">
    <source>
        <dbReference type="ARBA" id="ARBA00022603"/>
    </source>
</evidence>
<protein>
    <recommendedName>
        <fullName evidence="3">site-specific DNA-methyltransferase (adenine-specific)</fullName>
        <ecNumber evidence="3">2.1.1.72</ecNumber>
    </recommendedName>
</protein>
<comment type="similarity">
    <text evidence="1">Belongs to the N(4)/N(6)-methyltransferase family.</text>
</comment>
<evidence type="ECO:0000256" key="1">
    <source>
        <dbReference type="ARBA" id="ARBA00006594"/>
    </source>
</evidence>
<evidence type="ECO:0000256" key="3">
    <source>
        <dbReference type="ARBA" id="ARBA00011900"/>
    </source>
</evidence>
<dbReference type="Pfam" id="PF02384">
    <property type="entry name" value="N6_Mtase"/>
    <property type="match status" value="2"/>
</dbReference>
<keyword evidence="8" id="KW-0238">DNA-binding</keyword>
<feature type="domain" description="DNA methylase adenine-specific" evidence="11">
    <location>
        <begin position="520"/>
        <end position="616"/>
    </location>
</feature>
<keyword evidence="5 12" id="KW-0808">Transferase</keyword>
<dbReference type="EMBL" id="CP020867">
    <property type="protein sequence ID" value="ARJ57406.1"/>
    <property type="molecule type" value="Genomic_DNA"/>
</dbReference>
<dbReference type="AlphaFoldDB" id="A0A1W6BZ88"/>
<evidence type="ECO:0000256" key="2">
    <source>
        <dbReference type="ARBA" id="ARBA00010923"/>
    </source>
</evidence>
<dbReference type="EC" id="2.1.1.72" evidence="3"/>
<dbReference type="GO" id="GO:0008170">
    <property type="term" value="F:N-methyltransferase activity"/>
    <property type="evidence" value="ECO:0007669"/>
    <property type="project" value="InterPro"/>
</dbReference>
<dbReference type="STRING" id="1121267.CCUN_1842"/>
<keyword evidence="6" id="KW-0949">S-adenosyl-L-methionine</keyword>
<dbReference type="eggNOG" id="COG0286">
    <property type="taxonomic scope" value="Bacteria"/>
</dbReference>
<evidence type="ECO:0000256" key="5">
    <source>
        <dbReference type="ARBA" id="ARBA00022679"/>
    </source>
</evidence>
<dbReference type="SUPFAM" id="SSF53335">
    <property type="entry name" value="S-adenosyl-L-methionine-dependent methyltransferases"/>
    <property type="match status" value="1"/>
</dbReference>
<evidence type="ECO:0000313" key="13">
    <source>
        <dbReference type="Proteomes" id="UP000192902"/>
    </source>
</evidence>
<dbReference type="InterPro" id="IPR051537">
    <property type="entry name" value="DNA_Adenine_Mtase"/>
</dbReference>
<dbReference type="PANTHER" id="PTHR42933">
    <property type="entry name" value="SLR6095 PROTEIN"/>
    <property type="match status" value="1"/>
</dbReference>
<keyword evidence="7" id="KW-0680">Restriction system</keyword>
<evidence type="ECO:0000256" key="7">
    <source>
        <dbReference type="ARBA" id="ARBA00022747"/>
    </source>
</evidence>
<dbReference type="GO" id="GO:0003677">
    <property type="term" value="F:DNA binding"/>
    <property type="evidence" value="ECO:0007669"/>
    <property type="project" value="UniProtKB-KW"/>
</dbReference>
<accession>A0A1W6BZ88</accession>
<dbReference type="REBASE" id="197229">
    <property type="entry name" value="Ccu24588ORF1842P"/>
</dbReference>
<dbReference type="GO" id="GO:0009307">
    <property type="term" value="P:DNA restriction-modification system"/>
    <property type="evidence" value="ECO:0007669"/>
    <property type="project" value="UniProtKB-KW"/>
</dbReference>
<organism evidence="12 13">
    <name type="scientific">Campylobacter cuniculorum DSM 23162 = LMG 24588</name>
    <dbReference type="NCBI Taxonomy" id="1121267"/>
    <lineage>
        <taxon>Bacteria</taxon>
        <taxon>Pseudomonadati</taxon>
        <taxon>Campylobacterota</taxon>
        <taxon>Epsilonproteobacteria</taxon>
        <taxon>Campylobacterales</taxon>
        <taxon>Campylobacteraceae</taxon>
        <taxon>Campylobacter</taxon>
    </lineage>
</organism>
<sequence length="1161" mass="132788">MWSRESDVDDYVKDTLKKLGLVKGEHFRQQDASAYLKESLKGFSKTKNAKGGGIPDFTCETLKYDNRVVPVLFECKFSANSKGTFVDRMASFDKDNNVRFDQNAISGYALNGALHYARGILEREQEKEKREYENCIAVAIAGKSPEDIAIKVYLVFGTSSNAFIETKTQNLDFLKSQESFKDFLDNARLTEIQKNEILKKQKLILGRYNRDLNKLMHSHNITAPQRVLYVAGLILSMQSYYDEKYKRICSGLKPNDLDGKNDGERIYKQIEKYLEMKVSDKKKRDLMLASFNEIKKDPYRDEIPKNFTSKQGQKKNPNNQIVAHLLSESASINKQIFAYIYEYIYKEIDGFNAHRGHLDVMGELYSEFLKYALGDGKELGIVLTPPYITKMMAEILEITDTDKVMDLATGSAGFLVSAMSLMCEKVKEKEQRGDLKKDYGDKSSEELINELKKNQLLGVELNAEMFALAVTNMILRGDGSSQIYKGNSFDASIAQIIREFGADKLLLNPPFTFEENGMPFIKIGLDNMSKNGLGAIIIQDSAGSGKAINTNKEILKHHTLIASIKMPPDLFQPMAGVQTSIYVFRAKIPHDFEKSVKFIDFRNDGFKRVKRNLQEVDNPSQRYEDIIRIYKGGLNAKVDSTLWNLKELYVEDTITQNGNDWNFDQHKTIDTKPTLEDFKKCVSDYLAWEVSNILKQENKASLGKSQSPRLKELDEKFKQNGGTWKEFKLEDKFERVAFKKLAYKKSDLPENATQEYDLPALTCARENQGLSCYVPRNEATILKNVISVAANGDAPAFYQSQEFTILQDAYAIRFKDKELNSSQYLFLTTLLQKVLTQFNWSNKSGWERVKKEKILLPIDKQENIAFDYMESYIAELEAERVEELEAYLKATGFENFILNQNEMFALQSFEKLSNPPKNQKALNKDSDFIGGGELNYPLDDFTKESFTQTPQIQSNISTAPFANLQWKEFKIAELFEKIELKKLNSLDTRNFRVTKPDKEHTIPAIVAKVGNNGVMYYVNKNDFETTSNKIVVIADGAVASGLVYYHEKEFTILHNAYTIALKNKNENRENGLFLAMIIQKSIFELFNYENKPTWNKVKNVSICLPIYPASSCKKEQNADQDHQIAFDFIETFIKALQKESLKQVDSYNQAKIKAHKEVIKA</sequence>
<evidence type="ECO:0000256" key="8">
    <source>
        <dbReference type="ARBA" id="ARBA00023125"/>
    </source>
</evidence>
<evidence type="ECO:0000259" key="10">
    <source>
        <dbReference type="Pfam" id="PF01420"/>
    </source>
</evidence>
<dbReference type="InterPro" id="IPR044946">
    <property type="entry name" value="Restrct_endonuc_typeI_TRD_sf"/>
</dbReference>
<evidence type="ECO:0000313" key="12">
    <source>
        <dbReference type="EMBL" id="ARJ57406.1"/>
    </source>
</evidence>
<comment type="similarity">
    <text evidence="2">Belongs to the type-I restriction system S methylase family.</text>
</comment>
<feature type="domain" description="Type I restriction modification DNA specificity" evidence="10">
    <location>
        <begin position="965"/>
        <end position="1144"/>
    </location>
</feature>
<gene>
    <name evidence="12" type="ORF">CCUN_1842</name>
</gene>
<evidence type="ECO:0000259" key="11">
    <source>
        <dbReference type="Pfam" id="PF02384"/>
    </source>
</evidence>
<comment type="catalytic activity">
    <reaction evidence="9">
        <text>a 2'-deoxyadenosine in DNA + S-adenosyl-L-methionine = an N(6)-methyl-2'-deoxyadenosine in DNA + S-adenosyl-L-homocysteine + H(+)</text>
        <dbReference type="Rhea" id="RHEA:15197"/>
        <dbReference type="Rhea" id="RHEA-COMP:12418"/>
        <dbReference type="Rhea" id="RHEA-COMP:12419"/>
        <dbReference type="ChEBI" id="CHEBI:15378"/>
        <dbReference type="ChEBI" id="CHEBI:57856"/>
        <dbReference type="ChEBI" id="CHEBI:59789"/>
        <dbReference type="ChEBI" id="CHEBI:90615"/>
        <dbReference type="ChEBI" id="CHEBI:90616"/>
        <dbReference type="EC" id="2.1.1.72"/>
    </reaction>
</comment>
<dbReference type="Pfam" id="PF01420">
    <property type="entry name" value="Methylase_S"/>
    <property type="match status" value="2"/>
</dbReference>
<reference evidence="12 13" key="1">
    <citation type="submission" date="2017-04" db="EMBL/GenBank/DDBJ databases">
        <title>Complete genome sequence of the Campylobacter cuniculorum type strain LMG24588.</title>
        <authorList>
            <person name="Miller W.G."/>
            <person name="Yee E."/>
            <person name="Revez J."/>
            <person name="Bono J.L."/>
            <person name="Rossi M."/>
        </authorList>
    </citation>
    <scope>NUCLEOTIDE SEQUENCE [LARGE SCALE GENOMIC DNA]</scope>
    <source>
        <strain evidence="12 13">LMG 24588</strain>
    </source>
</reference>
<dbReference type="InterPro" id="IPR029063">
    <property type="entry name" value="SAM-dependent_MTases_sf"/>
</dbReference>
<keyword evidence="4 12" id="KW-0489">Methyltransferase</keyword>